<evidence type="ECO:0000256" key="9">
    <source>
        <dbReference type="ARBA" id="ARBA00023224"/>
    </source>
</evidence>
<sequence>MEPKIDIMDPLQFLEKILAWMGVVKIVEDRRPGYYMPMVVVQHMANLYGWFAIIAYLMGDNPFLSKMDSMQYLISMTHMVTKYYNLHYNSAPYRRLIADARHLWEEAKRRPRMKNLLAKLSQNANKEIKMYFFIFAMVSPASCLITLIVNMMQEPEDRGKPFFVWDPVPESWYWTSCFMEGIGMFILLSLLGAMVLACYATCQQAAIQTRILQEMLEESPFDLRACVILHQKILRYIEDINNYFAGYMFVETVFSSLQIAVRGYYTLKLLKEGDPKVISSIFFLTLCLLSPLIVCLSGHIITDSSENLFRSAYNNAWYSASPREKSSLVIVLCQASKIKRLNYKNLLDFNMERYTMVVQGTYTYITLLQGVDL</sequence>
<comment type="caution">
    <text evidence="10">Lacks conserved residue(s) required for the propagation of feature annotation.</text>
</comment>
<keyword evidence="8 10" id="KW-0675">Receptor</keyword>
<dbReference type="GO" id="GO:0004984">
    <property type="term" value="F:olfactory receptor activity"/>
    <property type="evidence" value="ECO:0007669"/>
    <property type="project" value="InterPro"/>
</dbReference>
<dbReference type="AlphaFoldDB" id="A0A9P0HHQ3"/>
<keyword evidence="12" id="KW-1185">Reference proteome</keyword>
<dbReference type="EMBL" id="OV725081">
    <property type="protein sequence ID" value="CAH1402733.1"/>
    <property type="molecule type" value="Genomic_DNA"/>
</dbReference>
<feature type="transmembrane region" description="Helical" evidence="10">
    <location>
        <begin position="34"/>
        <end position="57"/>
    </location>
</feature>
<accession>A0A9P0HHQ3</accession>
<evidence type="ECO:0000256" key="6">
    <source>
        <dbReference type="ARBA" id="ARBA00022989"/>
    </source>
</evidence>
<dbReference type="PANTHER" id="PTHR21137:SF35">
    <property type="entry name" value="ODORANT RECEPTOR 19A-RELATED"/>
    <property type="match status" value="1"/>
</dbReference>
<evidence type="ECO:0000256" key="8">
    <source>
        <dbReference type="ARBA" id="ARBA00023170"/>
    </source>
</evidence>
<feature type="transmembrane region" description="Helical" evidence="10">
    <location>
        <begin position="130"/>
        <end position="152"/>
    </location>
</feature>
<evidence type="ECO:0000256" key="1">
    <source>
        <dbReference type="ARBA" id="ARBA00004651"/>
    </source>
</evidence>
<feature type="transmembrane region" description="Helical" evidence="10">
    <location>
        <begin position="172"/>
        <end position="200"/>
    </location>
</feature>
<keyword evidence="2" id="KW-1003">Cell membrane</keyword>
<feature type="transmembrane region" description="Helical" evidence="10">
    <location>
        <begin position="244"/>
        <end position="265"/>
    </location>
</feature>
<dbReference type="GO" id="GO:0005886">
    <property type="term" value="C:plasma membrane"/>
    <property type="evidence" value="ECO:0007669"/>
    <property type="project" value="UniProtKB-SubCell"/>
</dbReference>
<evidence type="ECO:0000256" key="4">
    <source>
        <dbReference type="ARBA" id="ARBA00022692"/>
    </source>
</evidence>
<dbReference type="Proteomes" id="UP001152798">
    <property type="component" value="Chromosome 5"/>
</dbReference>
<keyword evidence="4 10" id="KW-0812">Transmembrane</keyword>
<protein>
    <recommendedName>
        <fullName evidence="10">Odorant receptor</fullName>
    </recommendedName>
</protein>
<evidence type="ECO:0000256" key="5">
    <source>
        <dbReference type="ARBA" id="ARBA00022725"/>
    </source>
</evidence>
<keyword evidence="5 10" id="KW-0552">Olfaction</keyword>
<organism evidence="11 12">
    <name type="scientific">Nezara viridula</name>
    <name type="common">Southern green stink bug</name>
    <name type="synonym">Cimex viridulus</name>
    <dbReference type="NCBI Taxonomy" id="85310"/>
    <lineage>
        <taxon>Eukaryota</taxon>
        <taxon>Metazoa</taxon>
        <taxon>Ecdysozoa</taxon>
        <taxon>Arthropoda</taxon>
        <taxon>Hexapoda</taxon>
        <taxon>Insecta</taxon>
        <taxon>Pterygota</taxon>
        <taxon>Neoptera</taxon>
        <taxon>Paraneoptera</taxon>
        <taxon>Hemiptera</taxon>
        <taxon>Heteroptera</taxon>
        <taxon>Panheteroptera</taxon>
        <taxon>Pentatomomorpha</taxon>
        <taxon>Pentatomoidea</taxon>
        <taxon>Pentatomidae</taxon>
        <taxon>Pentatominae</taxon>
        <taxon>Nezara</taxon>
    </lineage>
</organism>
<dbReference type="OrthoDB" id="6614360at2759"/>
<dbReference type="Pfam" id="PF02949">
    <property type="entry name" value="7tm_6"/>
    <property type="match status" value="1"/>
</dbReference>
<dbReference type="GO" id="GO:0007165">
    <property type="term" value="P:signal transduction"/>
    <property type="evidence" value="ECO:0007669"/>
    <property type="project" value="UniProtKB-KW"/>
</dbReference>
<gene>
    <name evidence="11" type="ORF">NEZAVI_LOCUS11490</name>
</gene>
<evidence type="ECO:0000256" key="2">
    <source>
        <dbReference type="ARBA" id="ARBA00022475"/>
    </source>
</evidence>
<evidence type="ECO:0000313" key="11">
    <source>
        <dbReference type="EMBL" id="CAH1402733.1"/>
    </source>
</evidence>
<evidence type="ECO:0000256" key="7">
    <source>
        <dbReference type="ARBA" id="ARBA00023136"/>
    </source>
</evidence>
<comment type="subcellular location">
    <subcellularLocation>
        <location evidence="1 10">Cell membrane</location>
        <topology evidence="1 10">Multi-pass membrane protein</topology>
    </subcellularLocation>
</comment>
<comment type="similarity">
    <text evidence="10">Belongs to the insect chemoreceptor superfamily. Heteromeric odorant receptor channel (TC 1.A.69) family.</text>
</comment>
<name>A0A9P0HHQ3_NEZVI</name>
<dbReference type="PANTHER" id="PTHR21137">
    <property type="entry name" value="ODORANT RECEPTOR"/>
    <property type="match status" value="1"/>
</dbReference>
<keyword evidence="3 10" id="KW-0716">Sensory transduction</keyword>
<evidence type="ECO:0000256" key="3">
    <source>
        <dbReference type="ARBA" id="ARBA00022606"/>
    </source>
</evidence>
<evidence type="ECO:0000256" key="10">
    <source>
        <dbReference type="RuleBase" id="RU351113"/>
    </source>
</evidence>
<keyword evidence="7 10" id="KW-0472">Membrane</keyword>
<feature type="transmembrane region" description="Helical" evidence="10">
    <location>
        <begin position="277"/>
        <end position="301"/>
    </location>
</feature>
<evidence type="ECO:0000313" key="12">
    <source>
        <dbReference type="Proteomes" id="UP001152798"/>
    </source>
</evidence>
<reference evidence="11" key="1">
    <citation type="submission" date="2022-01" db="EMBL/GenBank/DDBJ databases">
        <authorList>
            <person name="King R."/>
        </authorList>
    </citation>
    <scope>NUCLEOTIDE SEQUENCE</scope>
</reference>
<dbReference type="GO" id="GO:0005549">
    <property type="term" value="F:odorant binding"/>
    <property type="evidence" value="ECO:0007669"/>
    <property type="project" value="InterPro"/>
</dbReference>
<proteinExistence type="inferred from homology"/>
<keyword evidence="6 10" id="KW-1133">Transmembrane helix</keyword>
<dbReference type="InterPro" id="IPR004117">
    <property type="entry name" value="7tm6_olfct_rcpt"/>
</dbReference>
<keyword evidence="9 10" id="KW-0807">Transducer</keyword>